<feature type="transmembrane region" description="Helical" evidence="10">
    <location>
        <begin position="448"/>
        <end position="466"/>
    </location>
</feature>
<keyword evidence="5 10" id="KW-1133">Transmembrane helix</keyword>
<organism evidence="13 14">
    <name type="scientific">Desulfonatronum thiosulfatophilum</name>
    <dbReference type="NCBI Taxonomy" id="617002"/>
    <lineage>
        <taxon>Bacteria</taxon>
        <taxon>Pseudomonadati</taxon>
        <taxon>Thermodesulfobacteriota</taxon>
        <taxon>Desulfovibrionia</taxon>
        <taxon>Desulfovibrionales</taxon>
        <taxon>Desulfonatronaceae</taxon>
        <taxon>Desulfonatronum</taxon>
    </lineage>
</organism>
<dbReference type="GO" id="GO:0048039">
    <property type="term" value="F:ubiquinone binding"/>
    <property type="evidence" value="ECO:0007669"/>
    <property type="project" value="TreeGrafter"/>
</dbReference>
<dbReference type="EMBL" id="FMXO01000009">
    <property type="protein sequence ID" value="SDB38017.1"/>
    <property type="molecule type" value="Genomic_DNA"/>
</dbReference>
<comment type="subcellular location">
    <subcellularLocation>
        <location evidence="1">Endomembrane system</location>
        <topology evidence="1">Multi-pass membrane protein</topology>
    </subcellularLocation>
    <subcellularLocation>
        <location evidence="8">Membrane</location>
        <topology evidence="8">Multi-pass membrane protein</topology>
    </subcellularLocation>
</comment>
<evidence type="ECO:0000256" key="4">
    <source>
        <dbReference type="ARBA" id="ARBA00022967"/>
    </source>
</evidence>
<evidence type="ECO:0000256" key="10">
    <source>
        <dbReference type="SAM" id="Phobius"/>
    </source>
</evidence>
<evidence type="ECO:0000256" key="5">
    <source>
        <dbReference type="ARBA" id="ARBA00022989"/>
    </source>
</evidence>
<dbReference type="InterPro" id="IPR000260">
    <property type="entry name" value="NADH4_N"/>
</dbReference>
<dbReference type="PANTHER" id="PTHR43507">
    <property type="entry name" value="NADH-UBIQUINONE OXIDOREDUCTASE CHAIN 4"/>
    <property type="match status" value="1"/>
</dbReference>
<dbReference type="InterPro" id="IPR001750">
    <property type="entry name" value="ND/Mrp_TM"/>
</dbReference>
<feature type="transmembrane region" description="Helical" evidence="10">
    <location>
        <begin position="327"/>
        <end position="349"/>
    </location>
</feature>
<dbReference type="AlphaFoldDB" id="A0A1G6CYJ6"/>
<feature type="transmembrane region" description="Helical" evidence="10">
    <location>
        <begin position="242"/>
        <end position="265"/>
    </location>
</feature>
<feature type="transmembrane region" description="Helical" evidence="10">
    <location>
        <begin position="34"/>
        <end position="56"/>
    </location>
</feature>
<feature type="transmembrane region" description="Helical" evidence="10">
    <location>
        <begin position="137"/>
        <end position="154"/>
    </location>
</feature>
<dbReference type="GO" id="GO:0016020">
    <property type="term" value="C:membrane"/>
    <property type="evidence" value="ECO:0007669"/>
    <property type="project" value="UniProtKB-SubCell"/>
</dbReference>
<keyword evidence="6" id="KW-0520">NAD</keyword>
<dbReference type="InterPro" id="IPR010227">
    <property type="entry name" value="NADH_Q_OxRdtase_chainM/4"/>
</dbReference>
<dbReference type="Proteomes" id="UP000198771">
    <property type="component" value="Unassembled WGS sequence"/>
</dbReference>
<feature type="transmembrane region" description="Helical" evidence="10">
    <location>
        <begin position="404"/>
        <end position="427"/>
    </location>
</feature>
<feature type="domain" description="NADH:quinone oxidoreductase/Mrp antiporter transmembrane" evidence="11">
    <location>
        <begin position="130"/>
        <end position="414"/>
    </location>
</feature>
<comment type="similarity">
    <text evidence="2">Belongs to the complex I subunit 4 family.</text>
</comment>
<feature type="region of interest" description="Disordered" evidence="9">
    <location>
        <begin position="516"/>
        <end position="535"/>
    </location>
</feature>
<dbReference type="GO" id="GO:0008137">
    <property type="term" value="F:NADH dehydrogenase (ubiquinone) activity"/>
    <property type="evidence" value="ECO:0007669"/>
    <property type="project" value="InterPro"/>
</dbReference>
<evidence type="ECO:0000256" key="6">
    <source>
        <dbReference type="ARBA" id="ARBA00023027"/>
    </source>
</evidence>
<dbReference type="GO" id="GO:0015990">
    <property type="term" value="P:electron transport coupled proton transport"/>
    <property type="evidence" value="ECO:0007669"/>
    <property type="project" value="TreeGrafter"/>
</dbReference>
<evidence type="ECO:0000256" key="8">
    <source>
        <dbReference type="RuleBase" id="RU000320"/>
    </source>
</evidence>
<dbReference type="GO" id="GO:0012505">
    <property type="term" value="C:endomembrane system"/>
    <property type="evidence" value="ECO:0007669"/>
    <property type="project" value="UniProtKB-SubCell"/>
</dbReference>
<evidence type="ECO:0000313" key="14">
    <source>
        <dbReference type="Proteomes" id="UP000198771"/>
    </source>
</evidence>
<feature type="domain" description="NADH:ubiquinone oxidoreductase chain 4 N-terminal" evidence="12">
    <location>
        <begin position="58"/>
        <end position="123"/>
    </location>
</feature>
<evidence type="ECO:0000259" key="12">
    <source>
        <dbReference type="Pfam" id="PF01059"/>
    </source>
</evidence>
<dbReference type="OrthoDB" id="9805769at2"/>
<dbReference type="GO" id="GO:0042773">
    <property type="term" value="P:ATP synthesis coupled electron transport"/>
    <property type="evidence" value="ECO:0007669"/>
    <property type="project" value="InterPro"/>
</dbReference>
<accession>A0A1G6CYJ6</accession>
<evidence type="ECO:0000259" key="11">
    <source>
        <dbReference type="Pfam" id="PF00361"/>
    </source>
</evidence>
<protein>
    <submittedName>
        <fullName evidence="13">NADH-quinone oxidoreductase subunit M</fullName>
    </submittedName>
</protein>
<feature type="transmembrane region" description="Helical" evidence="10">
    <location>
        <begin position="166"/>
        <end position="188"/>
    </location>
</feature>
<feature type="transmembrane region" description="Helical" evidence="10">
    <location>
        <begin position="113"/>
        <end position="131"/>
    </location>
</feature>
<dbReference type="RefSeq" id="WP_092120374.1">
    <property type="nucleotide sequence ID" value="NZ_FMXO01000009.1"/>
</dbReference>
<gene>
    <name evidence="13" type="ORF">SAMN05660653_01836</name>
</gene>
<proteinExistence type="inferred from homology"/>
<dbReference type="PANTHER" id="PTHR43507:SF1">
    <property type="entry name" value="NADH-UBIQUINONE OXIDOREDUCTASE CHAIN 4"/>
    <property type="match status" value="1"/>
</dbReference>
<keyword evidence="14" id="KW-1185">Reference proteome</keyword>
<keyword evidence="7 10" id="KW-0472">Membrane</keyword>
<dbReference type="STRING" id="617002.SAMN05660653_01836"/>
<dbReference type="Pfam" id="PF00361">
    <property type="entry name" value="Proton_antipo_M"/>
    <property type="match status" value="1"/>
</dbReference>
<feature type="transmembrane region" description="Helical" evidence="10">
    <location>
        <begin position="6"/>
        <end position="27"/>
    </location>
</feature>
<evidence type="ECO:0000256" key="7">
    <source>
        <dbReference type="ARBA" id="ARBA00023136"/>
    </source>
</evidence>
<evidence type="ECO:0000256" key="2">
    <source>
        <dbReference type="ARBA" id="ARBA00009025"/>
    </source>
</evidence>
<feature type="transmembrane region" description="Helical" evidence="10">
    <location>
        <begin position="300"/>
        <end position="321"/>
    </location>
</feature>
<feature type="transmembrane region" description="Helical" evidence="10">
    <location>
        <begin position="208"/>
        <end position="230"/>
    </location>
</feature>
<keyword evidence="4" id="KW-1278">Translocase</keyword>
<evidence type="ECO:0000256" key="1">
    <source>
        <dbReference type="ARBA" id="ARBA00004127"/>
    </source>
</evidence>
<dbReference type="GO" id="GO:0003954">
    <property type="term" value="F:NADH dehydrogenase activity"/>
    <property type="evidence" value="ECO:0007669"/>
    <property type="project" value="TreeGrafter"/>
</dbReference>
<dbReference type="Pfam" id="PF01059">
    <property type="entry name" value="Oxidored_q5_N"/>
    <property type="match status" value="1"/>
</dbReference>
<feature type="transmembrane region" description="Helical" evidence="10">
    <location>
        <begin position="76"/>
        <end position="101"/>
    </location>
</feature>
<dbReference type="NCBIfam" id="TIGR01972">
    <property type="entry name" value="NDH_I_M"/>
    <property type="match status" value="1"/>
</dbReference>
<evidence type="ECO:0000313" key="13">
    <source>
        <dbReference type="EMBL" id="SDB38017.1"/>
    </source>
</evidence>
<feature type="transmembrane region" description="Helical" evidence="10">
    <location>
        <begin position="271"/>
        <end position="293"/>
    </location>
</feature>
<sequence length="535" mass="59697">MLYADFPVLSALIFFPLVAAIALVFLRKDETIRYVTLAVGILECLLLLPLLAFDLSTAEFQFVERLTWIEAWNIQYYLGIDGISILMIVLTVLLLPLCVLCSWRYIGQRVKEFHICLLLMTTACIGVFCALDFVLFYIFWEAMLVPMFLLIAVWGGARRRYASIKFFLYTLAGSTLLLVAIVAFFIAAGTFSIPDLMDQRFGLRFQQLTFLAMALAFAIKVPMFPFHTWLPAAHVEAPTAGSVLLASILLKMGTYGFLRFCLPITPAASEFFAPLMIVLAVISIIYGSFVAIGQQDMKKLIAYSSVAHMGFVTLGIFVFAFQGVEGAIMHMVNHGIITGAMFMLVGLLYERSHSREIDDNLGLSSHLPIYTGFLLLFSLAAFGFPGTNGFFSKLLVLIGVFEASYLLGVLFIIGLLLGLAYLMRLLLAVGWGTPAKGAGWKDVNSREWAYLLPLLVLVFYLGLAPGRALNIMGPSIENLLINFDDHRFVSEEYQDTRQRPRQIMIQPDMIPENNVAPQQRSKAMDSVHLTAQRTN</sequence>
<dbReference type="InterPro" id="IPR003918">
    <property type="entry name" value="NADH_UbQ_OxRdtase"/>
</dbReference>
<evidence type="ECO:0000256" key="3">
    <source>
        <dbReference type="ARBA" id="ARBA00022692"/>
    </source>
</evidence>
<keyword evidence="3 8" id="KW-0812">Transmembrane</keyword>
<evidence type="ECO:0000256" key="9">
    <source>
        <dbReference type="SAM" id="MobiDB-lite"/>
    </source>
</evidence>
<reference evidence="13 14" key="1">
    <citation type="submission" date="2016-10" db="EMBL/GenBank/DDBJ databases">
        <authorList>
            <person name="de Groot N.N."/>
        </authorList>
    </citation>
    <scope>NUCLEOTIDE SEQUENCE [LARGE SCALE GENOMIC DNA]</scope>
    <source>
        <strain evidence="13 14">ASO4-2</strain>
    </source>
</reference>
<dbReference type="PRINTS" id="PR01437">
    <property type="entry name" value="NUOXDRDTASE4"/>
</dbReference>
<feature type="transmembrane region" description="Helical" evidence="10">
    <location>
        <begin position="361"/>
        <end position="384"/>
    </location>
</feature>
<name>A0A1G6CYJ6_9BACT</name>